<organism evidence="5 6">
    <name type="scientific">Plastoroseomonas hellenica</name>
    <dbReference type="NCBI Taxonomy" id="2687306"/>
    <lineage>
        <taxon>Bacteria</taxon>
        <taxon>Pseudomonadati</taxon>
        <taxon>Pseudomonadota</taxon>
        <taxon>Alphaproteobacteria</taxon>
        <taxon>Acetobacterales</taxon>
        <taxon>Acetobacteraceae</taxon>
        <taxon>Plastoroseomonas</taxon>
    </lineage>
</organism>
<protein>
    <submittedName>
        <fullName evidence="5">Pilus assembly protein CpaC</fullName>
    </submittedName>
</protein>
<feature type="chain" id="PRO_5046034505" evidence="2">
    <location>
        <begin position="22"/>
        <end position="441"/>
    </location>
</feature>
<name>A0ABS5F7R7_9PROT</name>
<dbReference type="Proteomes" id="UP001196870">
    <property type="component" value="Unassembled WGS sequence"/>
</dbReference>
<proteinExistence type="inferred from homology"/>
<comment type="similarity">
    <text evidence="1">Belongs to the bacterial secretin family.</text>
</comment>
<dbReference type="PANTHER" id="PTHR30332:SF17">
    <property type="entry name" value="TYPE IV PILIATION SYSTEM PROTEIN DR_0774-RELATED"/>
    <property type="match status" value="1"/>
</dbReference>
<accession>A0ABS5F7R7</accession>
<feature type="signal peptide" evidence="2">
    <location>
        <begin position="1"/>
        <end position="21"/>
    </location>
</feature>
<dbReference type="InterPro" id="IPR001775">
    <property type="entry name" value="GspD/PilQ"/>
</dbReference>
<feature type="domain" description="Pilus formation protein N-terminal" evidence="4">
    <location>
        <begin position="23"/>
        <end position="90"/>
    </location>
</feature>
<dbReference type="PANTHER" id="PTHR30332">
    <property type="entry name" value="PROBABLE GENERAL SECRETION PATHWAY PROTEIN D"/>
    <property type="match status" value="1"/>
</dbReference>
<evidence type="ECO:0000256" key="2">
    <source>
        <dbReference type="SAM" id="SignalP"/>
    </source>
</evidence>
<dbReference type="RefSeq" id="WP_211855953.1">
    <property type="nucleotide sequence ID" value="NZ_JAAGBB010000050.1"/>
</dbReference>
<comment type="caution">
    <text evidence="5">The sequence shown here is derived from an EMBL/GenBank/DDBJ whole genome shotgun (WGS) entry which is preliminary data.</text>
</comment>
<dbReference type="EMBL" id="JAAGBB010000050">
    <property type="protein sequence ID" value="MBR0668175.1"/>
    <property type="molecule type" value="Genomic_DNA"/>
</dbReference>
<feature type="domain" description="Type II/III secretion system secretin-like" evidence="3">
    <location>
        <begin position="235"/>
        <end position="397"/>
    </location>
</feature>
<evidence type="ECO:0000313" key="6">
    <source>
        <dbReference type="Proteomes" id="UP001196870"/>
    </source>
</evidence>
<dbReference type="PRINTS" id="PR00811">
    <property type="entry name" value="BCTERIALGSPD"/>
</dbReference>
<gene>
    <name evidence="5" type="ORF">GXW71_27725</name>
</gene>
<evidence type="ECO:0000313" key="5">
    <source>
        <dbReference type="EMBL" id="MBR0668175.1"/>
    </source>
</evidence>
<dbReference type="InterPro" id="IPR050810">
    <property type="entry name" value="Bact_Secretion_Sys_Channel"/>
</dbReference>
<sequence length="441" mass="45976">MRVIMTLLLAALLGLPADAHAQAGAIGLGVGAQQVLDVGADVTRVAVGDPTVADIGMVGDRQLRIVGTGPGATDVVIWRGERQQRIRVSVAGDPAGARALTAGDPTLRGTRVGAEGGRVVVRGDVPSLEAQQRLLEAARPRQGDMVDLTRIRGDQVVAVEVKFAAVSSRRLRAIGFDFSALGGSLQVSSISPSSPTAGLAGAGALSGVTAPIATAFNLLVGQRAPNQIQTALSLLTSTDFAQVLAEPVLLVRSGERASFLAGGEVPIPVPQGGLSNTITIEYRPFGVRLEVSPVVLSPERILLRVAPEVSELDFSNALSIQGYTVPAFRKRSTSTTVELGSGQSFMLAGLTSVTNGNLEQRIPGIGQLPIIGALFSRVQAQRDAQELVIIATPRLVRPMSQPQAEQALRPLRQQAPLPSVGDIILQRNTAAEASARFGLLP</sequence>
<reference evidence="6" key="1">
    <citation type="journal article" date="2021" name="Syst. Appl. Microbiol.">
        <title>Roseomonas hellenica sp. nov., isolated from roots of wild-growing Alkanna tinctoria.</title>
        <authorList>
            <person name="Rat A."/>
            <person name="Naranjo H.D."/>
            <person name="Lebbe L."/>
            <person name="Cnockaert M."/>
            <person name="Krigas N."/>
            <person name="Grigoriadou K."/>
            <person name="Maloupa E."/>
            <person name="Willems A."/>
        </authorList>
    </citation>
    <scope>NUCLEOTIDE SEQUENCE [LARGE SCALE GENOMIC DNA]</scope>
    <source>
        <strain evidence="6">LMG 31523</strain>
    </source>
</reference>
<dbReference type="Pfam" id="PF00263">
    <property type="entry name" value="Secretin"/>
    <property type="match status" value="1"/>
</dbReference>
<keyword evidence="6" id="KW-1185">Reference proteome</keyword>
<evidence type="ECO:0000256" key="1">
    <source>
        <dbReference type="RuleBase" id="RU004003"/>
    </source>
</evidence>
<evidence type="ECO:0000259" key="4">
    <source>
        <dbReference type="Pfam" id="PF13629"/>
    </source>
</evidence>
<dbReference type="InterPro" id="IPR032789">
    <property type="entry name" value="T2SS-T3SS_pil_N"/>
</dbReference>
<dbReference type="InterPro" id="IPR004846">
    <property type="entry name" value="T2SS/T3SS_dom"/>
</dbReference>
<dbReference type="Pfam" id="PF13629">
    <property type="entry name" value="T2SS-T3SS_pil_N"/>
    <property type="match status" value="1"/>
</dbReference>
<keyword evidence="2" id="KW-0732">Signal</keyword>
<evidence type="ECO:0000259" key="3">
    <source>
        <dbReference type="Pfam" id="PF00263"/>
    </source>
</evidence>